<sequence>MAEKDGDYCTICGGVVSGDREIRQIMVDGKPVGISRLDFIIDEVLKIGEMSEQDAKEELMKRACQFNYIPTKKKESYADALFSEYLNKA</sequence>
<protein>
    <submittedName>
        <fullName evidence="1">NAC family transcription factor</fullName>
    </submittedName>
</protein>
<proteinExistence type="predicted"/>
<dbReference type="KEGG" id="mefw:F1737_09400"/>
<dbReference type="EMBL" id="CP043875">
    <property type="protein sequence ID" value="WOF16885.1"/>
    <property type="molecule type" value="Genomic_DNA"/>
</dbReference>
<reference evidence="1 2" key="1">
    <citation type="submission" date="2019-09" db="EMBL/GenBank/DDBJ databases">
        <title>The complete genome of Methanoplanus sp. FWC-SCC4.</title>
        <authorList>
            <person name="Chen S.-C."/>
            <person name="Zhou Y.-Z."/>
            <person name="Lai M.-C."/>
        </authorList>
    </citation>
    <scope>NUCLEOTIDE SEQUENCE [LARGE SCALE GENOMIC DNA]</scope>
    <source>
        <strain evidence="1 2">FWC-SCC4</strain>
    </source>
</reference>
<name>A0AA97FCD0_9EURY</name>
<evidence type="ECO:0000313" key="1">
    <source>
        <dbReference type="EMBL" id="WOF16885.1"/>
    </source>
</evidence>
<dbReference type="AlphaFoldDB" id="A0AA97FCD0"/>
<keyword evidence="2" id="KW-1185">Reference proteome</keyword>
<accession>A0AA97FCD0</accession>
<organism evidence="1 2">
    <name type="scientific">Methanochimaera problematica</name>
    <dbReference type="NCBI Taxonomy" id="2609417"/>
    <lineage>
        <taxon>Archaea</taxon>
        <taxon>Methanobacteriati</taxon>
        <taxon>Methanobacteriota</taxon>
        <taxon>Stenosarchaea group</taxon>
        <taxon>Methanomicrobia</taxon>
        <taxon>Methanomicrobiales</taxon>
        <taxon>Methanomicrobiaceae</taxon>
        <taxon>Methanochimaera</taxon>
    </lineage>
</organism>
<dbReference type="RefSeq" id="WP_317136324.1">
    <property type="nucleotide sequence ID" value="NZ_CP043875.1"/>
</dbReference>
<evidence type="ECO:0000313" key="2">
    <source>
        <dbReference type="Proteomes" id="UP001301797"/>
    </source>
</evidence>
<dbReference type="Proteomes" id="UP001301797">
    <property type="component" value="Chromosome"/>
</dbReference>
<gene>
    <name evidence="1" type="ORF">F1737_09400</name>
</gene>
<dbReference type="GeneID" id="85230380"/>